<feature type="region of interest" description="Disordered" evidence="1">
    <location>
        <begin position="1"/>
        <end position="21"/>
    </location>
</feature>
<dbReference type="InterPro" id="IPR036691">
    <property type="entry name" value="Endo/exonu/phosph_ase_sf"/>
</dbReference>
<dbReference type="InterPro" id="IPR005135">
    <property type="entry name" value="Endo/exonuclease/phosphatase"/>
</dbReference>
<keyword evidence="4" id="KW-1185">Reference proteome</keyword>
<evidence type="ECO:0000256" key="1">
    <source>
        <dbReference type="SAM" id="MobiDB-lite"/>
    </source>
</evidence>
<evidence type="ECO:0000259" key="2">
    <source>
        <dbReference type="Pfam" id="PF03372"/>
    </source>
</evidence>
<proteinExistence type="predicted"/>
<evidence type="ECO:0000313" key="4">
    <source>
        <dbReference type="Proteomes" id="UP001515480"/>
    </source>
</evidence>
<dbReference type="AlphaFoldDB" id="A0AB34IH24"/>
<feature type="domain" description="Endonuclease/exonuclease/phosphatase" evidence="2">
    <location>
        <begin position="73"/>
        <end position="356"/>
    </location>
</feature>
<comment type="caution">
    <text evidence="3">The sequence shown here is derived from an EMBL/GenBank/DDBJ whole genome shotgun (WGS) entry which is preliminary data.</text>
</comment>
<feature type="compositionally biased region" description="Low complexity" evidence="1">
    <location>
        <begin position="1"/>
        <end position="10"/>
    </location>
</feature>
<dbReference type="Gene3D" id="3.60.10.10">
    <property type="entry name" value="Endonuclease/exonuclease/phosphatase"/>
    <property type="match status" value="1"/>
</dbReference>
<dbReference type="SUPFAM" id="SSF56219">
    <property type="entry name" value="DNase I-like"/>
    <property type="match status" value="1"/>
</dbReference>
<protein>
    <recommendedName>
        <fullName evidence="2">Endonuclease/exonuclease/phosphatase domain-containing protein</fullName>
    </recommendedName>
</protein>
<gene>
    <name evidence="3" type="ORF">AB1Y20_014001</name>
</gene>
<dbReference type="Pfam" id="PF03372">
    <property type="entry name" value="Exo_endo_phos"/>
    <property type="match status" value="1"/>
</dbReference>
<evidence type="ECO:0000313" key="3">
    <source>
        <dbReference type="EMBL" id="KAL1498689.1"/>
    </source>
</evidence>
<sequence length="367" mass="39950">MAEPSDANDAPAPPASAARERASSYRFSSPACALERHEMVSLYVSDVRRLCACTPPPPPHPAEALPAAAVRLLTWNLNLLLGADGEQDVAASDVFALLESLDADVLVLQEVPVDKLNVLWAAWSDKLAAPMTRVRMLDALLCGAGYSLHRTDADNPTLLATRLQVVHTETFALDEEPTVTLNGGERWTEARGALYAELRIPANGSTIAVYATHLHHKDHDEVHGEGIRLREARRILAHWRQRAPTSAAAACWILADFNQPRRDDYSADEWRVVAEGLTSAHVAQPECDLVQQAMRAEGFVSSFEAAATNNFGGRPAPVMTHWTGTTVDFAYFHCVEGRTPTRITGAYVCYSDLSDHLPVVSDATVGP</sequence>
<dbReference type="Proteomes" id="UP001515480">
    <property type="component" value="Unassembled WGS sequence"/>
</dbReference>
<dbReference type="EMBL" id="JBGBPQ010000027">
    <property type="protein sequence ID" value="KAL1498689.1"/>
    <property type="molecule type" value="Genomic_DNA"/>
</dbReference>
<name>A0AB34IH24_PRYPA</name>
<reference evidence="3 4" key="1">
    <citation type="journal article" date="2024" name="Science">
        <title>Giant polyketide synthase enzymes in the biosynthesis of giant marine polyether toxins.</title>
        <authorList>
            <person name="Fallon T.R."/>
            <person name="Shende V.V."/>
            <person name="Wierzbicki I.H."/>
            <person name="Pendleton A.L."/>
            <person name="Watervoot N.F."/>
            <person name="Auber R.P."/>
            <person name="Gonzalez D.J."/>
            <person name="Wisecaver J.H."/>
            <person name="Moore B.S."/>
        </authorList>
    </citation>
    <scope>NUCLEOTIDE SEQUENCE [LARGE SCALE GENOMIC DNA]</scope>
    <source>
        <strain evidence="3 4">12B1</strain>
    </source>
</reference>
<organism evidence="3 4">
    <name type="scientific">Prymnesium parvum</name>
    <name type="common">Toxic golden alga</name>
    <dbReference type="NCBI Taxonomy" id="97485"/>
    <lineage>
        <taxon>Eukaryota</taxon>
        <taxon>Haptista</taxon>
        <taxon>Haptophyta</taxon>
        <taxon>Prymnesiophyceae</taxon>
        <taxon>Prymnesiales</taxon>
        <taxon>Prymnesiaceae</taxon>
        <taxon>Prymnesium</taxon>
    </lineage>
</organism>
<accession>A0AB34IH24</accession>